<sequence>MAATRFTKMAYSSPDEIVFGTAKSPVSYGFGIKAGAGRVIPELNYAPRPGTEKDPARLRKEYVDYISKDALNRAITLGFPDLQLETEWVSQMGDKKFAVPVVEGQAEIAEKFHKDFGINTAVRHTIPDQREAEEGLRTGAKKAKGVGGKAYPEALFQAAEVACENGANVLSCETMGGKELADYAVTSQDITAFLYGVGYLGAIDMEYVWSEFVSIAKKNKVTPGGDTNCSGANVSMFMAGGMMDQDVQKTFSAVTRAISAARTMVAMECGATGPDKDCGYEGPIIKTITGRPAAQEGKNCQCAHADLQGNLMAQITDLWSNESVEYHPEFGGSSVQCWLGSLGYEVALMNTAIATGQEKTLRDLYMITDRTRGPEGYMLAYDNAFKVGEAIAKEGKNIYLRAKAAGLAAAKVVKAGNDAKELGLTTKQRDVLNAIIKELEALPADEAKFAEYCDKKYKELVPNYNKKNYGL</sequence>
<accession>A0A0A7LB62</accession>
<keyword evidence="1" id="KW-0489">Methyltransferase</keyword>
<organism evidence="1 2">
    <name type="scientific">Candidatus Methanoplasma termitum</name>
    <dbReference type="NCBI Taxonomy" id="1577791"/>
    <lineage>
        <taxon>Archaea</taxon>
        <taxon>Methanobacteriati</taxon>
        <taxon>Thermoplasmatota</taxon>
        <taxon>Thermoplasmata</taxon>
        <taxon>Methanomassiliicoccales</taxon>
        <taxon>Methanomassiliicoccaceae</taxon>
        <taxon>Candidatus Methanoplasma</taxon>
    </lineage>
</organism>
<gene>
    <name evidence="1" type="primary">mtaB</name>
    <name evidence="1" type="ORF">Mpt1_c05090</name>
</gene>
<dbReference type="KEGG" id="mear:Mpt1_c05090"/>
<dbReference type="GO" id="GO:0032259">
    <property type="term" value="P:methylation"/>
    <property type="evidence" value="ECO:0007669"/>
    <property type="project" value="UniProtKB-KW"/>
</dbReference>
<dbReference type="OrthoDB" id="122537at2157"/>
<dbReference type="HOGENOM" id="CLU_588790_0_0_2"/>
<dbReference type="EC" id="2.1.1.90" evidence="1"/>
<dbReference type="InterPro" id="IPR021079">
    <property type="entry name" value="MeOH-cob_MeTrfase_bsu"/>
</dbReference>
<dbReference type="GO" id="GO:0047152">
    <property type="term" value="F:methanol-5-hydroxybenzimidazolylcobamide Co-methyltransferase activity"/>
    <property type="evidence" value="ECO:0007669"/>
    <property type="project" value="UniProtKB-EC"/>
</dbReference>
<dbReference type="AlphaFoldDB" id="A0A0A7LB62"/>
<dbReference type="STRING" id="1577791.Mpt1_c05090"/>
<evidence type="ECO:0000313" key="1">
    <source>
        <dbReference type="EMBL" id="AIZ56400.1"/>
    </source>
</evidence>
<dbReference type="RefSeq" id="WP_048111796.1">
    <property type="nucleotide sequence ID" value="NZ_CP010070.1"/>
</dbReference>
<keyword evidence="1" id="KW-0808">Transferase</keyword>
<keyword evidence="2" id="KW-1185">Reference proteome</keyword>
<proteinExistence type="predicted"/>
<dbReference type="GeneID" id="24818178"/>
<reference evidence="1 2" key="1">
    <citation type="journal article" date="2014" name="Appl. Environ. Microbiol.">
        <title>Comparative Genome Analysis of 'Candidatus Methanoplasma termitum' Indicates a New Mode of Energy Metabolism in the Seventh Order of Methanogens.</title>
        <authorList>
            <person name="Lang K."/>
            <person name="Schuldes J."/>
            <person name="Klingl A."/>
            <person name="Poehlein A."/>
            <person name="Daniel R."/>
            <person name="Brune A."/>
        </authorList>
    </citation>
    <scope>NUCLEOTIDE SEQUENCE [LARGE SCALE GENOMIC DNA]</scope>
    <source>
        <strain evidence="2">Mpt1</strain>
    </source>
</reference>
<dbReference type="EMBL" id="CP010070">
    <property type="protein sequence ID" value="AIZ56400.1"/>
    <property type="molecule type" value="Genomic_DNA"/>
</dbReference>
<evidence type="ECO:0000313" key="2">
    <source>
        <dbReference type="Proteomes" id="UP000030787"/>
    </source>
</evidence>
<name>A0A0A7LB62_9ARCH</name>
<protein>
    <submittedName>
        <fullName evidence="1">MtaB protein</fullName>
        <ecNumber evidence="1">2.1.1.90</ecNumber>
    </submittedName>
</protein>
<dbReference type="Proteomes" id="UP000030787">
    <property type="component" value="Chromosome"/>
</dbReference>
<dbReference type="Pfam" id="PF12176">
    <property type="entry name" value="MtaB"/>
    <property type="match status" value="1"/>
</dbReference>